<proteinExistence type="inferred from homology"/>
<keyword evidence="2" id="KW-0547">Nucleotide-binding</keyword>
<dbReference type="EMBL" id="AANZ01000008">
    <property type="protein sequence ID" value="EAQ80584.1"/>
    <property type="molecule type" value="Genomic_DNA"/>
</dbReference>
<dbReference type="Gene3D" id="3.40.50.300">
    <property type="entry name" value="P-loop containing nucleotide triphosphate hydrolases"/>
    <property type="match status" value="2"/>
</dbReference>
<dbReference type="AlphaFoldDB" id="A3ZSC4"/>
<evidence type="ECO:0000256" key="7">
    <source>
        <dbReference type="ARBA" id="ARBA00034808"/>
    </source>
</evidence>
<evidence type="ECO:0000256" key="1">
    <source>
        <dbReference type="ARBA" id="ARBA00005446"/>
    </source>
</evidence>
<dbReference type="GO" id="GO:0005524">
    <property type="term" value="F:ATP binding"/>
    <property type="evidence" value="ECO:0007669"/>
    <property type="project" value="UniProtKB-KW"/>
</dbReference>
<dbReference type="InterPro" id="IPR014001">
    <property type="entry name" value="Helicase_ATP-bd"/>
</dbReference>
<dbReference type="SMART" id="SM00490">
    <property type="entry name" value="HELICc"/>
    <property type="match status" value="1"/>
</dbReference>
<evidence type="ECO:0000256" key="3">
    <source>
        <dbReference type="ARBA" id="ARBA00022840"/>
    </source>
</evidence>
<dbReference type="GO" id="GO:0009378">
    <property type="term" value="F:four-way junction helicase activity"/>
    <property type="evidence" value="ECO:0007669"/>
    <property type="project" value="TreeGrafter"/>
</dbReference>
<evidence type="ECO:0000256" key="4">
    <source>
        <dbReference type="ARBA" id="ARBA00023125"/>
    </source>
</evidence>
<evidence type="ECO:0000256" key="2">
    <source>
        <dbReference type="ARBA" id="ARBA00022741"/>
    </source>
</evidence>
<dbReference type="Pfam" id="PF00270">
    <property type="entry name" value="DEAD"/>
    <property type="match status" value="1"/>
</dbReference>
<dbReference type="Proteomes" id="UP000004358">
    <property type="component" value="Unassembled WGS sequence"/>
</dbReference>
<dbReference type="GO" id="GO:0043138">
    <property type="term" value="F:3'-5' DNA helicase activity"/>
    <property type="evidence" value="ECO:0007669"/>
    <property type="project" value="UniProtKB-EC"/>
</dbReference>
<evidence type="ECO:0000313" key="10">
    <source>
        <dbReference type="EMBL" id="EAQ80584.1"/>
    </source>
</evidence>
<dbReference type="InterPro" id="IPR027417">
    <property type="entry name" value="P-loop_NTPase"/>
</dbReference>
<protein>
    <recommendedName>
        <fullName evidence="7">DNA 3'-5' helicase</fullName>
        <ecNumber evidence="7">5.6.2.4</ecNumber>
    </recommendedName>
</protein>
<evidence type="ECO:0000259" key="9">
    <source>
        <dbReference type="PROSITE" id="PS51194"/>
    </source>
</evidence>
<evidence type="ECO:0000313" key="11">
    <source>
        <dbReference type="Proteomes" id="UP000004358"/>
    </source>
</evidence>
<organism evidence="10 11">
    <name type="scientific">Blastopirellula marina DSM 3645</name>
    <dbReference type="NCBI Taxonomy" id="314230"/>
    <lineage>
        <taxon>Bacteria</taxon>
        <taxon>Pseudomonadati</taxon>
        <taxon>Planctomycetota</taxon>
        <taxon>Planctomycetia</taxon>
        <taxon>Pirellulales</taxon>
        <taxon>Pirellulaceae</taxon>
        <taxon>Blastopirellula</taxon>
    </lineage>
</organism>
<feature type="domain" description="Helicase C-terminal" evidence="9">
    <location>
        <begin position="387"/>
        <end position="538"/>
    </location>
</feature>
<dbReference type="GO" id="GO:0003677">
    <property type="term" value="F:DNA binding"/>
    <property type="evidence" value="ECO:0007669"/>
    <property type="project" value="UniProtKB-KW"/>
</dbReference>
<keyword evidence="10" id="KW-0347">Helicase</keyword>
<dbReference type="GO" id="GO:0000724">
    <property type="term" value="P:double-strand break repair via homologous recombination"/>
    <property type="evidence" value="ECO:0007669"/>
    <property type="project" value="TreeGrafter"/>
</dbReference>
<keyword evidence="5" id="KW-0413">Isomerase</keyword>
<comment type="similarity">
    <text evidence="1">Belongs to the helicase family. RecQ subfamily.</text>
</comment>
<evidence type="ECO:0000256" key="5">
    <source>
        <dbReference type="ARBA" id="ARBA00023235"/>
    </source>
</evidence>
<dbReference type="PROSITE" id="PS51194">
    <property type="entry name" value="HELICASE_CTER"/>
    <property type="match status" value="1"/>
</dbReference>
<evidence type="ECO:0000259" key="8">
    <source>
        <dbReference type="PROSITE" id="PS51192"/>
    </source>
</evidence>
<dbReference type="OrthoDB" id="9763310at2"/>
<name>A3ZSC4_9BACT</name>
<dbReference type="PANTHER" id="PTHR13710:SF105">
    <property type="entry name" value="ATP-DEPENDENT DNA HELICASE Q1"/>
    <property type="match status" value="1"/>
</dbReference>
<dbReference type="GO" id="GO:0005694">
    <property type="term" value="C:chromosome"/>
    <property type="evidence" value="ECO:0007669"/>
    <property type="project" value="TreeGrafter"/>
</dbReference>
<dbReference type="SMART" id="SM00487">
    <property type="entry name" value="DEXDc"/>
    <property type="match status" value="1"/>
</dbReference>
<keyword evidence="3" id="KW-0067">ATP-binding</keyword>
<sequence length="870" mass="98865">MNGFSELQSVLAEWPERFIPDGIDLKDNSIRRLFRFLKCLQTDPLYASSGDIAGLIRHVLCRYRSVNQSIPMLRVPTTTGWPDKALWQQSHVDAVPLGKVLQLSVSKDWSTDWLQDSTEHPPLRGAFREEERRKTWPRSVKYPLDPALTDGLELEFENYSSPGQRQAIHSAFLMKPGGTLVVNLPTGTGKSLVAWAPALQHPQVDALTVMVTPTIALAIDQERQLKNGYPKKAVAKLPQRLAWHSGLDEADRKLIRQNLKNGTQRVLIASPESLMTSLARPLYEAAERGCLKYFVVDEAHLVAQWGAEFRPQFQSISGLRRELLSQCPEDDQFKTLLLSATLSQDSVDMLRKLFAEVEIDHVSAVTLRPEPEYWISSAPNENERKRRIAELVRVVPRPFLLYVTKQDDAENWFQELRRMGLKRIGCVHGSSSAEIRETAIEQWRDGSLDAVVATSAFGLGMDKQDVRTIIHACIPETVDRYYQEVGRGGRDGNACVSFLVHTNTDLGTASGLARNRIITLEKGLPRWEAMVDNGRSIAGHPGRLQVDLRQQTSGVAGDSDENNRWNLRTLVLLNRAGIIRIESHEPPEVAKNPEETNEQFERRRQESWEEYSMSSFVRIEDDDHRELATWIQKVEPVRQQMLRTANQNFDLVHDVLRGRRKISEVLASAYRLDSNGFFVEPVLVCGGCPGCRSEPDESKSSFRLPHPDAIMNLGIAVSHELRKALPEINELVLVSCPKVASRRDLRKFMQKLKPILIRLVQWGVQEVAACSPYAELTEIRELYRSSQNQFVVHRTGSDDRFEESAPRIPAITLHLPDEPESISIETINLNRPLHFLFAWEDTPDRERANSTIFERANFIRFNDLEARLSQ</sequence>
<feature type="domain" description="Helicase ATP-binding" evidence="8">
    <location>
        <begin position="171"/>
        <end position="360"/>
    </location>
</feature>
<dbReference type="GO" id="GO:0005737">
    <property type="term" value="C:cytoplasm"/>
    <property type="evidence" value="ECO:0007669"/>
    <property type="project" value="TreeGrafter"/>
</dbReference>
<reference evidence="10 11" key="1">
    <citation type="submission" date="2006-02" db="EMBL/GenBank/DDBJ databases">
        <authorList>
            <person name="Amann R."/>
            <person name="Ferriera S."/>
            <person name="Johnson J."/>
            <person name="Kravitz S."/>
            <person name="Halpern A."/>
            <person name="Remington K."/>
            <person name="Beeson K."/>
            <person name="Tran B."/>
            <person name="Rogers Y.-H."/>
            <person name="Friedman R."/>
            <person name="Venter J.C."/>
        </authorList>
    </citation>
    <scope>NUCLEOTIDE SEQUENCE [LARGE SCALE GENOMIC DNA]</scope>
    <source>
        <strain evidence="10 11">DSM 3645</strain>
    </source>
</reference>
<keyword evidence="4" id="KW-0238">DNA-binding</keyword>
<dbReference type="eggNOG" id="COG0514">
    <property type="taxonomic scope" value="Bacteria"/>
</dbReference>
<dbReference type="InterPro" id="IPR011545">
    <property type="entry name" value="DEAD/DEAH_box_helicase_dom"/>
</dbReference>
<evidence type="ECO:0000256" key="6">
    <source>
        <dbReference type="ARBA" id="ARBA00034617"/>
    </source>
</evidence>
<dbReference type="PANTHER" id="PTHR13710">
    <property type="entry name" value="DNA HELICASE RECQ FAMILY MEMBER"/>
    <property type="match status" value="1"/>
</dbReference>
<dbReference type="NCBIfam" id="NF041063">
    <property type="entry name" value="DpdF"/>
    <property type="match status" value="1"/>
</dbReference>
<accession>A3ZSC4</accession>
<dbReference type="EC" id="5.6.2.4" evidence="7"/>
<dbReference type="Pfam" id="PF00271">
    <property type="entry name" value="Helicase_C"/>
    <property type="match status" value="1"/>
</dbReference>
<dbReference type="RefSeq" id="WP_002650818.1">
    <property type="nucleotide sequence ID" value="NZ_CH672376.1"/>
</dbReference>
<dbReference type="SUPFAM" id="SSF52540">
    <property type="entry name" value="P-loop containing nucleoside triphosphate hydrolases"/>
    <property type="match status" value="1"/>
</dbReference>
<dbReference type="PROSITE" id="PS51192">
    <property type="entry name" value="HELICASE_ATP_BIND_1"/>
    <property type="match status" value="1"/>
</dbReference>
<dbReference type="STRING" id="314230.DSM3645_14600"/>
<comment type="catalytic activity">
    <reaction evidence="6">
        <text>Couples ATP hydrolysis with the unwinding of duplex DNA by translocating in the 3'-5' direction.</text>
        <dbReference type="EC" id="5.6.2.4"/>
    </reaction>
</comment>
<gene>
    <name evidence="10" type="ORF">DSM3645_14600</name>
</gene>
<comment type="caution">
    <text evidence="10">The sequence shown here is derived from an EMBL/GenBank/DDBJ whole genome shotgun (WGS) entry which is preliminary data.</text>
</comment>
<dbReference type="InterPro" id="IPR001650">
    <property type="entry name" value="Helicase_C-like"/>
</dbReference>
<keyword evidence="10" id="KW-0378">Hydrolase</keyword>
<dbReference type="HOGENOM" id="CLU_016196_0_0_0"/>